<proteinExistence type="predicted"/>
<sequence>MRVLLVVQTDPESDESEADRVVRRLRSELDDLDVDAVRPMPDGAVPAGAKGADPVTVGALLVALSASGGVFTTLVGTLGAWLDRQSGRHRITVTVGGDSIELERATAAEQKALIDAFVRRHSGERAD</sequence>
<feature type="transmembrane region" description="Helical" evidence="1">
    <location>
        <begin position="59"/>
        <end position="82"/>
    </location>
</feature>
<keyword evidence="3" id="KW-1185">Reference proteome</keyword>
<gene>
    <name evidence="2" type="ORF">BJY16_004942</name>
</gene>
<keyword evidence="1" id="KW-0472">Membrane</keyword>
<evidence type="ECO:0000313" key="2">
    <source>
        <dbReference type="EMBL" id="MBB4741483.1"/>
    </source>
</evidence>
<dbReference type="RefSeq" id="WP_185041963.1">
    <property type="nucleotide sequence ID" value="NZ_BAABFG010000005.1"/>
</dbReference>
<evidence type="ECO:0000313" key="3">
    <source>
        <dbReference type="Proteomes" id="UP000546162"/>
    </source>
</evidence>
<keyword evidence="1" id="KW-0812">Transmembrane</keyword>
<protein>
    <submittedName>
        <fullName evidence="2">Uncharacterized protein</fullName>
    </submittedName>
</protein>
<name>A0A7W7M8Z5_9ACTN</name>
<dbReference type="InterPro" id="IPR045428">
    <property type="entry name" value="EACC1"/>
</dbReference>
<dbReference type="EMBL" id="JACHNB010000001">
    <property type="protein sequence ID" value="MBB4741483.1"/>
    <property type="molecule type" value="Genomic_DNA"/>
</dbReference>
<dbReference type="Pfam" id="PF19953">
    <property type="entry name" value="EACC1"/>
    <property type="match status" value="1"/>
</dbReference>
<organism evidence="2 3">
    <name type="scientific">Actinoplanes octamycinicus</name>
    <dbReference type="NCBI Taxonomy" id="135948"/>
    <lineage>
        <taxon>Bacteria</taxon>
        <taxon>Bacillati</taxon>
        <taxon>Actinomycetota</taxon>
        <taxon>Actinomycetes</taxon>
        <taxon>Micromonosporales</taxon>
        <taxon>Micromonosporaceae</taxon>
        <taxon>Actinoplanes</taxon>
    </lineage>
</organism>
<accession>A0A7W7M8Z5</accession>
<dbReference type="Proteomes" id="UP000546162">
    <property type="component" value="Unassembled WGS sequence"/>
</dbReference>
<reference evidence="2 3" key="1">
    <citation type="submission" date="2020-08" db="EMBL/GenBank/DDBJ databases">
        <title>Sequencing the genomes of 1000 actinobacteria strains.</title>
        <authorList>
            <person name="Klenk H.-P."/>
        </authorList>
    </citation>
    <scope>NUCLEOTIDE SEQUENCE [LARGE SCALE GENOMIC DNA]</scope>
    <source>
        <strain evidence="2 3">DSM 45809</strain>
    </source>
</reference>
<evidence type="ECO:0000256" key="1">
    <source>
        <dbReference type="SAM" id="Phobius"/>
    </source>
</evidence>
<dbReference type="AlphaFoldDB" id="A0A7W7M8Z5"/>
<comment type="caution">
    <text evidence="2">The sequence shown here is derived from an EMBL/GenBank/DDBJ whole genome shotgun (WGS) entry which is preliminary data.</text>
</comment>
<keyword evidence="1" id="KW-1133">Transmembrane helix</keyword>